<keyword evidence="2" id="KW-1185">Reference proteome</keyword>
<reference evidence="1 2" key="1">
    <citation type="submission" date="2021-03" db="EMBL/GenBank/DDBJ databases">
        <title>Genomic Encyclopedia of Type Strains, Phase IV (KMG-IV): sequencing the most valuable type-strain genomes for metagenomic binning, comparative biology and taxonomic classification.</title>
        <authorList>
            <person name="Goeker M."/>
        </authorList>
    </citation>
    <scope>NUCLEOTIDE SEQUENCE [LARGE SCALE GENOMIC DNA]</scope>
    <source>
        <strain evidence="1 2">DSM 28783</strain>
    </source>
</reference>
<dbReference type="InterPro" id="IPR035903">
    <property type="entry name" value="HesB-like_dom_sf"/>
</dbReference>
<evidence type="ECO:0000313" key="1">
    <source>
        <dbReference type="EMBL" id="MBP2032062.1"/>
    </source>
</evidence>
<name>A0ABS4KPU6_9CLOT</name>
<dbReference type="NCBIfam" id="TIGR01911">
    <property type="entry name" value="HesB_rel_seleno"/>
    <property type="match status" value="1"/>
</dbReference>
<sequence>MKIIQMSDEAYTEFKSLLDENNVNNYNLRINYAGKNCSGAIFNISFGEESTEDFSEKIKDINFIVERNLINEYVGFKFLSNNESGGNGLKLEPVLSPKTCEGCSGCM</sequence>
<comment type="caution">
    <text evidence="1">The sequence shown here is derived from an EMBL/GenBank/DDBJ whole genome shotgun (WGS) entry which is preliminary data.</text>
</comment>
<dbReference type="Proteomes" id="UP001519307">
    <property type="component" value="Unassembled WGS sequence"/>
</dbReference>
<accession>A0ABS4KPU6</accession>
<protein>
    <submittedName>
        <fullName evidence="1">HesB-like selenoprotein</fullName>
    </submittedName>
</protein>
<dbReference type="InterPro" id="IPR010965">
    <property type="entry name" value="HesB-rel_seleno"/>
</dbReference>
<dbReference type="EMBL" id="JAGGLM010000002">
    <property type="protein sequence ID" value="MBP2032062.1"/>
    <property type="molecule type" value="Genomic_DNA"/>
</dbReference>
<gene>
    <name evidence="1" type="ORF">J2Z42_000727</name>
</gene>
<evidence type="ECO:0000313" key="2">
    <source>
        <dbReference type="Proteomes" id="UP001519307"/>
    </source>
</evidence>
<dbReference type="SUPFAM" id="SSF89360">
    <property type="entry name" value="HesB-like domain"/>
    <property type="match status" value="1"/>
</dbReference>
<organism evidence="1 2">
    <name type="scientific">Clostridium algifaecis</name>
    <dbReference type="NCBI Taxonomy" id="1472040"/>
    <lineage>
        <taxon>Bacteria</taxon>
        <taxon>Bacillati</taxon>
        <taxon>Bacillota</taxon>
        <taxon>Clostridia</taxon>
        <taxon>Eubacteriales</taxon>
        <taxon>Clostridiaceae</taxon>
        <taxon>Clostridium</taxon>
    </lineage>
</organism>
<dbReference type="Gene3D" id="2.60.300.12">
    <property type="entry name" value="HesB-like domain"/>
    <property type="match status" value="1"/>
</dbReference>
<proteinExistence type="predicted"/>
<dbReference type="RefSeq" id="WP_209700985.1">
    <property type="nucleotide sequence ID" value="NZ_JAGGLM010000002.1"/>
</dbReference>